<gene>
    <name evidence="2" type="ORF">MAR_010152</name>
</gene>
<evidence type="ECO:0000259" key="1">
    <source>
        <dbReference type="Pfam" id="PF03200"/>
    </source>
</evidence>
<evidence type="ECO:0000313" key="3">
    <source>
        <dbReference type="Proteomes" id="UP001164746"/>
    </source>
</evidence>
<evidence type="ECO:0000313" key="2">
    <source>
        <dbReference type="EMBL" id="WAR03594.1"/>
    </source>
</evidence>
<feature type="domain" description="Glycosyl hydrolase family 63 C-terminal" evidence="1">
    <location>
        <begin position="732"/>
        <end position="818"/>
    </location>
</feature>
<reference evidence="2" key="1">
    <citation type="submission" date="2022-11" db="EMBL/GenBank/DDBJ databases">
        <title>Centuries of genome instability and evolution in soft-shell clam transmissible cancer (bioRxiv).</title>
        <authorList>
            <person name="Hart S.F.M."/>
            <person name="Yonemitsu M.A."/>
            <person name="Giersch R.M."/>
            <person name="Beal B.F."/>
            <person name="Arriagada G."/>
            <person name="Davis B.W."/>
            <person name="Ostrander E.A."/>
            <person name="Goff S.P."/>
            <person name="Metzger M.J."/>
        </authorList>
    </citation>
    <scope>NUCLEOTIDE SEQUENCE</scope>
    <source>
        <strain evidence="2">MELC-2E11</strain>
        <tissue evidence="2">Siphon/mantle</tissue>
    </source>
</reference>
<organism evidence="2 3">
    <name type="scientific">Mya arenaria</name>
    <name type="common">Soft-shell clam</name>
    <dbReference type="NCBI Taxonomy" id="6604"/>
    <lineage>
        <taxon>Eukaryota</taxon>
        <taxon>Metazoa</taxon>
        <taxon>Spiralia</taxon>
        <taxon>Lophotrochozoa</taxon>
        <taxon>Mollusca</taxon>
        <taxon>Bivalvia</taxon>
        <taxon>Autobranchia</taxon>
        <taxon>Heteroconchia</taxon>
        <taxon>Euheterodonta</taxon>
        <taxon>Imparidentia</taxon>
        <taxon>Neoheterodontei</taxon>
        <taxon>Myida</taxon>
        <taxon>Myoidea</taxon>
        <taxon>Myidae</taxon>
        <taxon>Mya</taxon>
    </lineage>
</organism>
<dbReference type="InterPro" id="IPR012341">
    <property type="entry name" value="6hp_glycosidase-like_sf"/>
</dbReference>
<dbReference type="PANTHER" id="PTHR10412:SF10">
    <property type="entry name" value="GLYCOSYL HYDROLASE FAMILY 63 C-TERMINAL DOMAIN-CONTAINING PROTEIN"/>
    <property type="match status" value="1"/>
</dbReference>
<keyword evidence="3" id="KW-1185">Reference proteome</keyword>
<protein>
    <submittedName>
        <fullName evidence="2">YM54-like protein</fullName>
    </submittedName>
</protein>
<accession>A0ABY7E309</accession>
<dbReference type="InterPro" id="IPR004888">
    <property type="entry name" value="Glycoside_hydrolase_63"/>
</dbReference>
<dbReference type="EMBL" id="CP111015">
    <property type="protein sequence ID" value="WAR03594.1"/>
    <property type="molecule type" value="Genomic_DNA"/>
</dbReference>
<proteinExistence type="predicted"/>
<dbReference type="SUPFAM" id="SSF48208">
    <property type="entry name" value="Six-hairpin glycosidases"/>
    <property type="match status" value="1"/>
</dbReference>
<sequence>MASVERERLKEDKFRKRSWKRWGPFLSERQWGTVREDYSADGDCWSHFPHEHARSRAYRWGEDGLFGVTESHCRLCLSLALWNGKDPILKERLFGLNSHQGNHGEDVKELYYYLDNTPTHSYMKALYKYPHAEFPYAKLETENARRGVNDPEYEILDTGVFNYGRYFDVTVEYCKASPNDILGRYTVANRGPERATVHVLPQLWYRNIWDWGEDCEAYHEVKPILVKDKSGKIRCEHPTLSEVEDRPRLNSMDRYVEEMEPPHDRASVLYHQTSVHGEDKGVFFFELGPDQDDKAVPVLFTENSTNAEKLYGGSNKSKYVKDAFHHYVINGQTDTVNPKQYGTKCAGHYVFDLDPGQEVVIKVRLYQGAEKPNGLTFGDDFDEVFQERIKEANEFYKEVMPPNISPESARIARQAFAGVLWNKQFYYYIIKEWMRGDAGQTPPEESRQQDRNREWQHLNNKDVISVPDKWEYPFYCTWGLALQMIPMAQLDIQFAKSQLILLLSEWYMQATGQLPAYESRLDDFTPPLHAYSVLKVYKASGQRGHRDELFLARWLNLKDFEGRNVVRGGFIGIDNFGIFDKSQTLSDSGTIAHANAIPWMGFLCSIMLEISLILAHRDCIYQDMASKFFEDFVVVMDSLNSVDDIGQWNEADGFFYDHVREGKTSHPVKIRSTTGFVPLLCCLVLNDVDFREHPGFAKRTKWFIENRRDLAKGMSFMTRGSKEGCTLLSMVNKEKLVRILAHMLDENKFLSPYGIRSLSKEYEASPHEFELSGETYRVQYEAGESRTGEFGGNTNWRGPVWIPMNFLIIENLRRFHYFYGSDLSVECPTGSGVFMDLGEVADNLACRLANIFLPDHTGRRPCHGDESVYAKDAHFQNLCLFYEYFNATRRDGQPWLQTCCAKTLWKMNSYFKPTCSHC</sequence>
<dbReference type="PANTHER" id="PTHR10412">
    <property type="entry name" value="MANNOSYL-OLIGOSACCHARIDE GLUCOSIDASE"/>
    <property type="match status" value="1"/>
</dbReference>
<name>A0ABY7E309_MYAAR</name>
<dbReference type="Proteomes" id="UP001164746">
    <property type="component" value="Chromosome 4"/>
</dbReference>
<dbReference type="InterPro" id="IPR031335">
    <property type="entry name" value="Glyco_hydro_63_C"/>
</dbReference>
<dbReference type="Pfam" id="PF03200">
    <property type="entry name" value="Glyco_hydro_63"/>
    <property type="match status" value="1"/>
</dbReference>
<dbReference type="InterPro" id="IPR008928">
    <property type="entry name" value="6-hairpin_glycosidase_sf"/>
</dbReference>
<dbReference type="Gene3D" id="1.50.10.10">
    <property type="match status" value="1"/>
</dbReference>